<evidence type="ECO:0000256" key="1">
    <source>
        <dbReference type="SAM" id="Phobius"/>
    </source>
</evidence>
<evidence type="ECO:0000259" key="2">
    <source>
        <dbReference type="Pfam" id="PF20177"/>
    </source>
</evidence>
<protein>
    <recommendedName>
        <fullName evidence="2">DUF6542 domain-containing protein</fullName>
    </recommendedName>
</protein>
<dbReference type="EMBL" id="WMBA01000005">
    <property type="protein sequence ID" value="MTD53409.1"/>
    <property type="molecule type" value="Genomic_DNA"/>
</dbReference>
<feature type="transmembrane region" description="Helical" evidence="1">
    <location>
        <begin position="40"/>
        <end position="61"/>
    </location>
</feature>
<dbReference type="InterPro" id="IPR046672">
    <property type="entry name" value="DUF6542"/>
</dbReference>
<feature type="domain" description="DUF6542" evidence="2">
    <location>
        <begin position="2"/>
        <end position="105"/>
    </location>
</feature>
<dbReference type="AlphaFoldDB" id="A0A6N7YYH9"/>
<feature type="transmembrane region" description="Helical" evidence="1">
    <location>
        <begin position="14"/>
        <end position="33"/>
    </location>
</feature>
<dbReference type="Pfam" id="PF20177">
    <property type="entry name" value="DUF6542"/>
    <property type="match status" value="1"/>
</dbReference>
<keyword evidence="1" id="KW-0812">Transmembrane</keyword>
<keyword evidence="1" id="KW-1133">Transmembrane helix</keyword>
<name>A0A6N7YYH9_9PSEU</name>
<reference evidence="3 4" key="1">
    <citation type="submission" date="2019-11" db="EMBL/GenBank/DDBJ databases">
        <title>Draft genome of Amycolatopsis RM579.</title>
        <authorList>
            <person name="Duangmal K."/>
            <person name="Mingma R."/>
        </authorList>
    </citation>
    <scope>NUCLEOTIDE SEQUENCE [LARGE SCALE GENOMIC DNA]</scope>
    <source>
        <strain evidence="3 4">RM579</strain>
    </source>
</reference>
<organism evidence="3 4">
    <name type="scientific">Amycolatopsis pithecellobii</name>
    <dbReference type="NCBI Taxonomy" id="664692"/>
    <lineage>
        <taxon>Bacteria</taxon>
        <taxon>Bacillati</taxon>
        <taxon>Actinomycetota</taxon>
        <taxon>Actinomycetes</taxon>
        <taxon>Pseudonocardiales</taxon>
        <taxon>Pseudonocardiaceae</taxon>
        <taxon>Amycolatopsis</taxon>
    </lineage>
</organism>
<dbReference type="Proteomes" id="UP000440096">
    <property type="component" value="Unassembled WGS sequence"/>
</dbReference>
<evidence type="ECO:0000313" key="4">
    <source>
        <dbReference type="Proteomes" id="UP000440096"/>
    </source>
</evidence>
<sequence length="115" mass="12282">MAAGWLDLHLYGTIGRLTSTVFVLGCVATVLAVRRRGLLLVMLSTPLVPILAILIVVLAFTRHNPDTTVLLLSAAQPVVSHFPAIAGITALVAALGALRIFRPRRSTKDTEGRES</sequence>
<keyword evidence="1" id="KW-0472">Membrane</keyword>
<gene>
    <name evidence="3" type="ORF">GKO32_05370</name>
</gene>
<accession>A0A6N7YYH9</accession>
<feature type="transmembrane region" description="Helical" evidence="1">
    <location>
        <begin position="81"/>
        <end position="101"/>
    </location>
</feature>
<comment type="caution">
    <text evidence="3">The sequence shown here is derived from an EMBL/GenBank/DDBJ whole genome shotgun (WGS) entry which is preliminary data.</text>
</comment>
<evidence type="ECO:0000313" key="3">
    <source>
        <dbReference type="EMBL" id="MTD53409.1"/>
    </source>
</evidence>
<keyword evidence="4" id="KW-1185">Reference proteome</keyword>
<proteinExistence type="predicted"/>